<keyword evidence="2" id="KW-1185">Reference proteome</keyword>
<proteinExistence type="predicted"/>
<accession>A0ACC2XY98</accession>
<reference evidence="1" key="1">
    <citation type="submission" date="2023-04" db="EMBL/GenBank/DDBJ databases">
        <title>Draft Genome sequencing of Naganishia species isolated from polar environments using Oxford Nanopore Technology.</title>
        <authorList>
            <person name="Leo P."/>
            <person name="Venkateswaran K."/>
        </authorList>
    </citation>
    <scope>NUCLEOTIDE SEQUENCE</scope>
    <source>
        <strain evidence="1">DBVPG 5303</strain>
    </source>
</reference>
<gene>
    <name evidence="1" type="ORF">QFC24_000454</name>
</gene>
<dbReference type="EMBL" id="JASBWV010000001">
    <property type="protein sequence ID" value="KAJ9128162.1"/>
    <property type="molecule type" value="Genomic_DNA"/>
</dbReference>
<name>A0ACC2XY98_9TREE</name>
<organism evidence="1 2">
    <name type="scientific">Naganishia onofrii</name>
    <dbReference type="NCBI Taxonomy" id="1851511"/>
    <lineage>
        <taxon>Eukaryota</taxon>
        <taxon>Fungi</taxon>
        <taxon>Dikarya</taxon>
        <taxon>Basidiomycota</taxon>
        <taxon>Agaricomycotina</taxon>
        <taxon>Tremellomycetes</taxon>
        <taxon>Filobasidiales</taxon>
        <taxon>Filobasidiaceae</taxon>
        <taxon>Naganishia</taxon>
    </lineage>
</organism>
<sequence length="287" mass="32741">MVVSTECRLRRSLETSHTPSSPYTTASRTGKKTSASTAPKRKTVQPSRSSKSRAKVMREQSVDSDDELDEAEEVESVQEERDEAEEEDEEDGRVEQSQEAPEQVEPNFLETQQKDERVPMAELKARLEAKRMQKLRKTMNARVVQFNDIFAEAVEDLKKAKNEKVAKDLHKEKQVFEDFVMRSIEFQDASQSVNVEDVLDEFKATSREVGSIIRKFANKELAGFEDTLIGTYEIIATRPKRFTQATRDFHNHLTEELSVIASKTKNQRDAKKFMKAHFSALAKCSAA</sequence>
<evidence type="ECO:0000313" key="1">
    <source>
        <dbReference type="EMBL" id="KAJ9128162.1"/>
    </source>
</evidence>
<comment type="caution">
    <text evidence="1">The sequence shown here is derived from an EMBL/GenBank/DDBJ whole genome shotgun (WGS) entry which is preliminary data.</text>
</comment>
<dbReference type="Proteomes" id="UP001234202">
    <property type="component" value="Unassembled WGS sequence"/>
</dbReference>
<protein>
    <submittedName>
        <fullName evidence="1">Uncharacterized protein</fullName>
    </submittedName>
</protein>
<evidence type="ECO:0000313" key="2">
    <source>
        <dbReference type="Proteomes" id="UP001234202"/>
    </source>
</evidence>